<accession>A0A2H1VVG3</accession>
<dbReference type="PANTHER" id="PTHR10380">
    <property type="entry name" value="CUTICLE PROTEIN"/>
    <property type="match status" value="1"/>
</dbReference>
<dbReference type="PROSITE" id="PS00233">
    <property type="entry name" value="CHIT_BIND_RR_1"/>
    <property type="match status" value="1"/>
</dbReference>
<dbReference type="GO" id="GO:0062129">
    <property type="term" value="C:chitin-based extracellular matrix"/>
    <property type="evidence" value="ECO:0007669"/>
    <property type="project" value="TreeGrafter"/>
</dbReference>
<feature type="region of interest" description="Disordered" evidence="4">
    <location>
        <begin position="343"/>
        <end position="362"/>
    </location>
</feature>
<evidence type="ECO:0000256" key="1">
    <source>
        <dbReference type="ARBA" id="ARBA00022460"/>
    </source>
</evidence>
<dbReference type="GO" id="GO:0008010">
    <property type="term" value="F:structural constituent of chitin-based larval cuticle"/>
    <property type="evidence" value="ECO:0007669"/>
    <property type="project" value="TreeGrafter"/>
</dbReference>
<dbReference type="AlphaFoldDB" id="A0A2H1VVG3"/>
<keyword evidence="2" id="KW-0732">Signal</keyword>
<dbReference type="InterPro" id="IPR000618">
    <property type="entry name" value="Insect_cuticle"/>
</dbReference>
<keyword evidence="1 3" id="KW-0193">Cuticle</keyword>
<dbReference type="InterPro" id="IPR050468">
    <property type="entry name" value="Cuticle_Struct_Prot"/>
</dbReference>
<dbReference type="InterPro" id="IPR031311">
    <property type="entry name" value="CHIT_BIND_RR_consensus"/>
</dbReference>
<dbReference type="EMBL" id="ODYU01004671">
    <property type="protein sequence ID" value="SOQ44803.1"/>
    <property type="molecule type" value="Genomic_DNA"/>
</dbReference>
<evidence type="ECO:0000256" key="4">
    <source>
        <dbReference type="SAM" id="MobiDB-lite"/>
    </source>
</evidence>
<evidence type="ECO:0000313" key="5">
    <source>
        <dbReference type="EMBL" id="SOQ44803.1"/>
    </source>
</evidence>
<gene>
    <name evidence="5" type="ORF">SFRICE_030046</name>
</gene>
<feature type="compositionally biased region" description="Polar residues" evidence="4">
    <location>
        <begin position="343"/>
        <end position="358"/>
    </location>
</feature>
<proteinExistence type="predicted"/>
<reference evidence="5" key="1">
    <citation type="submission" date="2016-07" db="EMBL/GenBank/DDBJ databases">
        <authorList>
            <person name="Bretaudeau A."/>
        </authorList>
    </citation>
    <scope>NUCLEOTIDE SEQUENCE</scope>
    <source>
        <strain evidence="5">Rice</strain>
        <tissue evidence="5">Whole body</tissue>
    </source>
</reference>
<name>A0A2H1VVG3_SPOFR</name>
<organism evidence="5">
    <name type="scientific">Spodoptera frugiperda</name>
    <name type="common">Fall armyworm</name>
    <dbReference type="NCBI Taxonomy" id="7108"/>
    <lineage>
        <taxon>Eukaryota</taxon>
        <taxon>Metazoa</taxon>
        <taxon>Ecdysozoa</taxon>
        <taxon>Arthropoda</taxon>
        <taxon>Hexapoda</taxon>
        <taxon>Insecta</taxon>
        <taxon>Pterygota</taxon>
        <taxon>Neoptera</taxon>
        <taxon>Endopterygota</taxon>
        <taxon>Lepidoptera</taxon>
        <taxon>Glossata</taxon>
        <taxon>Ditrysia</taxon>
        <taxon>Noctuoidea</taxon>
        <taxon>Noctuidae</taxon>
        <taxon>Amphipyrinae</taxon>
        <taxon>Spodoptera</taxon>
    </lineage>
</organism>
<dbReference type="PANTHER" id="PTHR10380:SF173">
    <property type="entry name" value="CUTICULAR PROTEIN 47EF, ISOFORM C-RELATED"/>
    <property type="match status" value="1"/>
</dbReference>
<dbReference type="PROSITE" id="PS51155">
    <property type="entry name" value="CHIT_BIND_RR_2"/>
    <property type="match status" value="1"/>
</dbReference>
<dbReference type="PRINTS" id="PR00947">
    <property type="entry name" value="CUTICLE"/>
</dbReference>
<dbReference type="Pfam" id="PF00379">
    <property type="entry name" value="Chitin_bind_4"/>
    <property type="match status" value="1"/>
</dbReference>
<sequence>MKRAFPGLSDLQGNQIIIKLIILITPFKIKTISYRRFSEVIYNWTSPSSYMNLDDEILNATCNEVDRRTKLYIFIVLAAVTLAQAAKLDRTYLPPNAQASAGSAFLDAPRQSNGFQQQSGAYSNGFSQSNNYQSGAYSGFESRPVERAQAAFERNAAILRQDNSNDGETYAYAYETENGISGEENGVATNGVQAQGSYSYTGDDGKVYSVRYTADENGFQPQGDHLPTPPPIPAEILKALEQNARDEAAGIYDDGNYREASFSGNNQQQYYNNAQSSGAEVQKSYLPPFAQGNNQGSGAQPAFNNNAFARNNAAQSAGVQKSYLAPFAQRNNQRNAFRQPTVNNNSFARNNAGSNSGVQKAYLPPFQRNGARQSFNARDGYRY</sequence>
<protein>
    <submittedName>
        <fullName evidence="5">SFRICE_030046</fullName>
    </submittedName>
</protein>
<evidence type="ECO:0000256" key="2">
    <source>
        <dbReference type="ARBA" id="ARBA00022729"/>
    </source>
</evidence>
<evidence type="ECO:0000256" key="3">
    <source>
        <dbReference type="PROSITE-ProRule" id="PRU00497"/>
    </source>
</evidence>